<keyword evidence="2" id="KW-0863">Zinc-finger</keyword>
<organism evidence="5">
    <name type="scientific">Anopheles sinensis</name>
    <name type="common">Mosquito</name>
    <dbReference type="NCBI Taxonomy" id="74873"/>
    <lineage>
        <taxon>Eukaryota</taxon>
        <taxon>Metazoa</taxon>
        <taxon>Ecdysozoa</taxon>
        <taxon>Arthropoda</taxon>
        <taxon>Hexapoda</taxon>
        <taxon>Insecta</taxon>
        <taxon>Pterygota</taxon>
        <taxon>Neoptera</taxon>
        <taxon>Endopterygota</taxon>
        <taxon>Diptera</taxon>
        <taxon>Nematocera</taxon>
        <taxon>Culicoidea</taxon>
        <taxon>Culicidae</taxon>
        <taxon>Anophelinae</taxon>
        <taxon>Anopheles</taxon>
    </lineage>
</organism>
<dbReference type="Pfam" id="PF04500">
    <property type="entry name" value="FLYWCH"/>
    <property type="match status" value="1"/>
</dbReference>
<feature type="domain" description="FLYWCH-type" evidence="4">
    <location>
        <begin position="41"/>
        <end position="107"/>
    </location>
</feature>
<accession>A0A084WSS4</accession>
<keyword evidence="3" id="KW-0862">Zinc</keyword>
<evidence type="ECO:0000256" key="3">
    <source>
        <dbReference type="ARBA" id="ARBA00022833"/>
    </source>
</evidence>
<dbReference type="GO" id="GO:0008270">
    <property type="term" value="F:zinc ion binding"/>
    <property type="evidence" value="ECO:0007669"/>
    <property type="project" value="UniProtKB-KW"/>
</dbReference>
<evidence type="ECO:0000313" key="6">
    <source>
        <dbReference type="EnsemblMetazoa" id="ASIC021572-PA"/>
    </source>
</evidence>
<evidence type="ECO:0000313" key="5">
    <source>
        <dbReference type="EMBL" id="KFB53268.1"/>
    </source>
</evidence>
<evidence type="ECO:0000313" key="7">
    <source>
        <dbReference type="Proteomes" id="UP000030765"/>
    </source>
</evidence>
<sequence>MYVFYRILPGPHPETKFSRCEDVELPYESFAYDIDYTTRPNRKGGINLHCAGYAYRRKMAYQNTINWVCAYPLSKPPHTLRYPGRCAARCITNASGGIKFSKKPHNHAPTTVRTHFDPAEDEEKLANDDFACF</sequence>
<dbReference type="EnsemblMetazoa" id="ASIC021572-RA">
    <property type="protein sequence ID" value="ASIC021572-PA"/>
    <property type="gene ID" value="ASIC021572"/>
</dbReference>
<evidence type="ECO:0000256" key="2">
    <source>
        <dbReference type="ARBA" id="ARBA00022771"/>
    </source>
</evidence>
<reference evidence="6" key="2">
    <citation type="submission" date="2020-05" db="UniProtKB">
        <authorList>
            <consortium name="EnsemblMetazoa"/>
        </authorList>
    </citation>
    <scope>IDENTIFICATION</scope>
</reference>
<protein>
    <submittedName>
        <fullName evidence="6">FLYWCH-type domain-containing protein</fullName>
    </submittedName>
    <submittedName>
        <fullName evidence="5">Mod(Mdg4)-h55.7b</fullName>
    </submittedName>
</protein>
<dbReference type="EMBL" id="KE525417">
    <property type="protein sequence ID" value="KFB53268.1"/>
    <property type="molecule type" value="Genomic_DNA"/>
</dbReference>
<proteinExistence type="predicted"/>
<keyword evidence="7" id="KW-1185">Reference proteome</keyword>
<evidence type="ECO:0000259" key="4">
    <source>
        <dbReference type="Pfam" id="PF04500"/>
    </source>
</evidence>
<dbReference type="EMBL" id="ATLV01026708">
    <property type="status" value="NOT_ANNOTATED_CDS"/>
    <property type="molecule type" value="Genomic_DNA"/>
</dbReference>
<gene>
    <name evidence="5" type="ORF">ZHAS_00021572</name>
</gene>
<name>A0A084WSS4_ANOSI</name>
<reference evidence="5 7" key="1">
    <citation type="journal article" date="2014" name="BMC Genomics">
        <title>Genome sequence of Anopheles sinensis provides insight into genetics basis of mosquito competence for malaria parasites.</title>
        <authorList>
            <person name="Zhou D."/>
            <person name="Zhang D."/>
            <person name="Ding G."/>
            <person name="Shi L."/>
            <person name="Hou Q."/>
            <person name="Ye Y."/>
            <person name="Xu Y."/>
            <person name="Zhou H."/>
            <person name="Xiong C."/>
            <person name="Li S."/>
            <person name="Yu J."/>
            <person name="Hong S."/>
            <person name="Yu X."/>
            <person name="Zou P."/>
            <person name="Chen C."/>
            <person name="Chang X."/>
            <person name="Wang W."/>
            <person name="Lv Y."/>
            <person name="Sun Y."/>
            <person name="Ma L."/>
            <person name="Shen B."/>
            <person name="Zhu C."/>
        </authorList>
    </citation>
    <scope>NUCLEOTIDE SEQUENCE [LARGE SCALE GENOMIC DNA]</scope>
</reference>
<dbReference type="InterPro" id="IPR007588">
    <property type="entry name" value="Znf_FLYWCH"/>
</dbReference>
<dbReference type="VEuPathDB" id="VectorBase:ASIC021572"/>
<evidence type="ECO:0000256" key="1">
    <source>
        <dbReference type="ARBA" id="ARBA00022723"/>
    </source>
</evidence>
<dbReference type="Proteomes" id="UP000030765">
    <property type="component" value="Unassembled WGS sequence"/>
</dbReference>
<dbReference type="AlphaFoldDB" id="A0A084WSS4"/>
<dbReference type="VEuPathDB" id="VectorBase:ASIS020724"/>
<keyword evidence="1" id="KW-0479">Metal-binding</keyword>
<dbReference type="Gene3D" id="2.20.25.240">
    <property type="match status" value="1"/>
</dbReference>